<accession>A0A0L0SAK7</accession>
<keyword evidence="2" id="KW-1185">Reference proteome</keyword>
<reference evidence="2" key="2">
    <citation type="submission" date="2009-11" db="EMBL/GenBank/DDBJ databases">
        <title>The Genome Sequence of Allomyces macrogynus strain ATCC 38327.</title>
        <authorList>
            <consortium name="The Broad Institute Genome Sequencing Platform"/>
            <person name="Russ C."/>
            <person name="Cuomo C."/>
            <person name="Shea T."/>
            <person name="Young S.K."/>
            <person name="Zeng Q."/>
            <person name="Koehrsen M."/>
            <person name="Haas B."/>
            <person name="Borodovsky M."/>
            <person name="Guigo R."/>
            <person name="Alvarado L."/>
            <person name="Berlin A."/>
            <person name="Borenstein D."/>
            <person name="Chen Z."/>
            <person name="Engels R."/>
            <person name="Freedman E."/>
            <person name="Gellesch M."/>
            <person name="Goldberg J."/>
            <person name="Griggs A."/>
            <person name="Gujja S."/>
            <person name="Heiman D."/>
            <person name="Hepburn T."/>
            <person name="Howarth C."/>
            <person name="Jen D."/>
            <person name="Larson L."/>
            <person name="Lewis B."/>
            <person name="Mehta T."/>
            <person name="Park D."/>
            <person name="Pearson M."/>
            <person name="Roberts A."/>
            <person name="Saif S."/>
            <person name="Shenoy N."/>
            <person name="Sisk P."/>
            <person name="Stolte C."/>
            <person name="Sykes S."/>
            <person name="Walk T."/>
            <person name="White J."/>
            <person name="Yandava C."/>
            <person name="Burger G."/>
            <person name="Gray M.W."/>
            <person name="Holland P.W.H."/>
            <person name="King N."/>
            <person name="Lang F.B.F."/>
            <person name="Roger A.J."/>
            <person name="Ruiz-Trillo I."/>
            <person name="Lander E."/>
            <person name="Nusbaum C."/>
        </authorList>
    </citation>
    <scope>NUCLEOTIDE SEQUENCE [LARGE SCALE GENOMIC DNA]</scope>
    <source>
        <strain evidence="2">ATCC 38327</strain>
    </source>
</reference>
<dbReference type="SUPFAM" id="SSF52047">
    <property type="entry name" value="RNI-like"/>
    <property type="match status" value="1"/>
</dbReference>
<dbReference type="PANTHER" id="PTHR13318:SF190">
    <property type="entry name" value="PARTNER OF PAIRED, ISOFORM B"/>
    <property type="match status" value="1"/>
</dbReference>
<evidence type="ECO:0000313" key="1">
    <source>
        <dbReference type="EMBL" id="KNE59506.1"/>
    </source>
</evidence>
<dbReference type="PANTHER" id="PTHR13318">
    <property type="entry name" value="PARTNER OF PAIRED, ISOFORM B-RELATED"/>
    <property type="match status" value="1"/>
</dbReference>
<sequence>MTIGERRPWGTGRVVVLPASALDQTPILQRPALAHLSALSLSGSGLDDDALAAVARRASHLAVLDLDGALDITANGLVTALRIIGPTLRTLRIHGCPRIQLDDSALVRATRGPAALSLPALTSLSLRAQPTAKAVVPNTDAPNDDALPFLSDRAVVVLASAGHRHLWRLTMVGCPASALRSIAPYLHNVRYLWIRECPDIDAETCSAIAVGAQQLFSFHLHCPTLDDSALAQLAMDVPVAPGNVRRGGCLASVWDLDIEGAERLSDAGIRTACDALGNLRWIRLVDCPWLTDMSVLALPHARLHHVD</sequence>
<organism evidence="1 2">
    <name type="scientific">Allomyces macrogynus (strain ATCC 38327)</name>
    <name type="common">Allomyces javanicus var. macrogynus</name>
    <dbReference type="NCBI Taxonomy" id="578462"/>
    <lineage>
        <taxon>Eukaryota</taxon>
        <taxon>Fungi</taxon>
        <taxon>Fungi incertae sedis</taxon>
        <taxon>Blastocladiomycota</taxon>
        <taxon>Blastocladiomycetes</taxon>
        <taxon>Blastocladiales</taxon>
        <taxon>Blastocladiaceae</taxon>
        <taxon>Allomyces</taxon>
    </lineage>
</organism>
<evidence type="ECO:0000313" key="2">
    <source>
        <dbReference type="Proteomes" id="UP000054350"/>
    </source>
</evidence>
<dbReference type="InterPro" id="IPR032675">
    <property type="entry name" value="LRR_dom_sf"/>
</dbReference>
<dbReference type="Proteomes" id="UP000054350">
    <property type="component" value="Unassembled WGS sequence"/>
</dbReference>
<dbReference type="GO" id="GO:0031146">
    <property type="term" value="P:SCF-dependent proteasomal ubiquitin-dependent protein catabolic process"/>
    <property type="evidence" value="ECO:0007669"/>
    <property type="project" value="TreeGrafter"/>
</dbReference>
<dbReference type="Gene3D" id="3.80.10.10">
    <property type="entry name" value="Ribonuclease Inhibitor"/>
    <property type="match status" value="2"/>
</dbReference>
<reference evidence="1 2" key="1">
    <citation type="submission" date="2009-11" db="EMBL/GenBank/DDBJ databases">
        <title>Annotation of Allomyces macrogynus ATCC 38327.</title>
        <authorList>
            <consortium name="The Broad Institute Genome Sequencing Platform"/>
            <person name="Russ C."/>
            <person name="Cuomo C."/>
            <person name="Burger G."/>
            <person name="Gray M.W."/>
            <person name="Holland P.W.H."/>
            <person name="King N."/>
            <person name="Lang F.B.F."/>
            <person name="Roger A.J."/>
            <person name="Ruiz-Trillo I."/>
            <person name="Young S.K."/>
            <person name="Zeng Q."/>
            <person name="Gargeya S."/>
            <person name="Fitzgerald M."/>
            <person name="Haas B."/>
            <person name="Abouelleil A."/>
            <person name="Alvarado L."/>
            <person name="Arachchi H.M."/>
            <person name="Berlin A."/>
            <person name="Chapman S.B."/>
            <person name="Gearin G."/>
            <person name="Goldberg J."/>
            <person name="Griggs A."/>
            <person name="Gujja S."/>
            <person name="Hansen M."/>
            <person name="Heiman D."/>
            <person name="Howarth C."/>
            <person name="Larimer J."/>
            <person name="Lui A."/>
            <person name="MacDonald P.J.P."/>
            <person name="McCowen C."/>
            <person name="Montmayeur A."/>
            <person name="Murphy C."/>
            <person name="Neiman D."/>
            <person name="Pearson M."/>
            <person name="Priest M."/>
            <person name="Roberts A."/>
            <person name="Saif S."/>
            <person name="Shea T."/>
            <person name="Sisk P."/>
            <person name="Stolte C."/>
            <person name="Sykes S."/>
            <person name="Wortman J."/>
            <person name="Nusbaum C."/>
            <person name="Birren B."/>
        </authorList>
    </citation>
    <scope>NUCLEOTIDE SEQUENCE [LARGE SCALE GENOMIC DNA]</scope>
    <source>
        <strain evidence="1 2">ATCC 38327</strain>
    </source>
</reference>
<proteinExistence type="predicted"/>
<protein>
    <submittedName>
        <fullName evidence="1">Uncharacterized protein</fullName>
    </submittedName>
</protein>
<dbReference type="VEuPathDB" id="FungiDB:AMAG_18190"/>
<gene>
    <name evidence="1" type="ORF">AMAG_18190</name>
</gene>
<dbReference type="GO" id="GO:0019005">
    <property type="term" value="C:SCF ubiquitin ligase complex"/>
    <property type="evidence" value="ECO:0007669"/>
    <property type="project" value="TreeGrafter"/>
</dbReference>
<dbReference type="OrthoDB" id="10257471at2759"/>
<name>A0A0L0SAK7_ALLM3</name>
<dbReference type="STRING" id="578462.A0A0L0SAK7"/>
<dbReference type="AlphaFoldDB" id="A0A0L0SAK7"/>
<dbReference type="EMBL" id="GG745334">
    <property type="protein sequence ID" value="KNE59506.1"/>
    <property type="molecule type" value="Genomic_DNA"/>
</dbReference>